<sequence length="315" mass="34174">MAWFLHRFLLSLVLLWVVTTLVFLSIHMVPGDPVELLLSQDGGTPDRATVEMIRKDLGLDRPVYVQYADKIAGIARFDLGRSIVDDSSIAQGIGRRLPRTLELIAAAAVLSLLIGIPAGIYAALHPGGLFDRAGSYASGFAQGVPVFVVGTLMILIFSQLLGWMPAGGYVAFERDPAAHLRFLLMPASAIAIGLSAVVFRITRASMKDVLPLDFVRTARAKGLPEWHVVRRHVLRNALMPVITIFALQLGGLLGGTVLVEYVFNWPGLSGMLVGAVNARDYPMVTGVILVVSALFILLNLIVDILYGIVDPRVRK</sequence>
<dbReference type="PROSITE" id="PS50928">
    <property type="entry name" value="ABC_TM1"/>
    <property type="match status" value="1"/>
</dbReference>
<keyword evidence="10" id="KW-1185">Reference proteome</keyword>
<dbReference type="Proteomes" id="UP001429580">
    <property type="component" value="Unassembled WGS sequence"/>
</dbReference>
<evidence type="ECO:0000313" key="9">
    <source>
        <dbReference type="EMBL" id="NIJ59869.1"/>
    </source>
</evidence>
<feature type="domain" description="ABC transmembrane type-1" evidence="8">
    <location>
        <begin position="97"/>
        <end position="306"/>
    </location>
</feature>
<dbReference type="Gene3D" id="1.10.3720.10">
    <property type="entry name" value="MetI-like"/>
    <property type="match status" value="1"/>
</dbReference>
<protein>
    <submittedName>
        <fullName evidence="9">Peptide/nickel transport system permease protein</fullName>
    </submittedName>
</protein>
<gene>
    <name evidence="9" type="ORF">FHS82_003730</name>
</gene>
<keyword evidence="6 7" id="KW-0472">Membrane</keyword>
<dbReference type="Pfam" id="PF00528">
    <property type="entry name" value="BPD_transp_1"/>
    <property type="match status" value="1"/>
</dbReference>
<evidence type="ECO:0000259" key="8">
    <source>
        <dbReference type="PROSITE" id="PS50928"/>
    </source>
</evidence>
<dbReference type="PANTHER" id="PTHR43163">
    <property type="entry name" value="DIPEPTIDE TRANSPORT SYSTEM PERMEASE PROTEIN DPPB-RELATED"/>
    <property type="match status" value="1"/>
</dbReference>
<dbReference type="PANTHER" id="PTHR43163:SF6">
    <property type="entry name" value="DIPEPTIDE TRANSPORT SYSTEM PERMEASE PROTEIN DPPB-RELATED"/>
    <property type="match status" value="1"/>
</dbReference>
<dbReference type="Pfam" id="PF19300">
    <property type="entry name" value="BPD_transp_1_N"/>
    <property type="match status" value="1"/>
</dbReference>
<evidence type="ECO:0000256" key="1">
    <source>
        <dbReference type="ARBA" id="ARBA00004651"/>
    </source>
</evidence>
<dbReference type="CDD" id="cd06261">
    <property type="entry name" value="TM_PBP2"/>
    <property type="match status" value="1"/>
</dbReference>
<name>A0ABX0V3S7_9HYPH</name>
<comment type="similarity">
    <text evidence="7">Belongs to the binding-protein-dependent transport system permease family.</text>
</comment>
<reference evidence="9 10" key="1">
    <citation type="submission" date="2020-03" db="EMBL/GenBank/DDBJ databases">
        <title>Genomic Encyclopedia of Type Strains, Phase IV (KMG-IV): sequencing the most valuable type-strain genomes for metagenomic binning, comparative biology and taxonomic classification.</title>
        <authorList>
            <person name="Goeker M."/>
        </authorList>
    </citation>
    <scope>NUCLEOTIDE SEQUENCE [LARGE SCALE GENOMIC DNA]</scope>
    <source>
        <strain evidence="9 10">DSM 103870</strain>
    </source>
</reference>
<evidence type="ECO:0000256" key="2">
    <source>
        <dbReference type="ARBA" id="ARBA00022448"/>
    </source>
</evidence>
<dbReference type="SUPFAM" id="SSF161098">
    <property type="entry name" value="MetI-like"/>
    <property type="match status" value="1"/>
</dbReference>
<feature type="transmembrane region" description="Helical" evidence="7">
    <location>
        <begin position="103"/>
        <end position="124"/>
    </location>
</feature>
<evidence type="ECO:0000256" key="5">
    <source>
        <dbReference type="ARBA" id="ARBA00022989"/>
    </source>
</evidence>
<comment type="subcellular location">
    <subcellularLocation>
        <location evidence="1 7">Cell membrane</location>
        <topology evidence="1 7">Multi-pass membrane protein</topology>
    </subcellularLocation>
</comment>
<organism evidence="9 10">
    <name type="scientific">Pseudochelatococcus lubricantis</name>
    <dbReference type="NCBI Taxonomy" id="1538102"/>
    <lineage>
        <taxon>Bacteria</taxon>
        <taxon>Pseudomonadati</taxon>
        <taxon>Pseudomonadota</taxon>
        <taxon>Alphaproteobacteria</taxon>
        <taxon>Hyphomicrobiales</taxon>
        <taxon>Chelatococcaceae</taxon>
        <taxon>Pseudochelatococcus</taxon>
    </lineage>
</organism>
<dbReference type="RefSeq" id="WP_166955703.1">
    <property type="nucleotide sequence ID" value="NZ_JAASQI010000011.1"/>
</dbReference>
<feature type="transmembrane region" description="Helical" evidence="7">
    <location>
        <begin position="178"/>
        <end position="199"/>
    </location>
</feature>
<dbReference type="InterPro" id="IPR045621">
    <property type="entry name" value="BPD_transp_1_N"/>
</dbReference>
<evidence type="ECO:0000313" key="10">
    <source>
        <dbReference type="Proteomes" id="UP001429580"/>
    </source>
</evidence>
<feature type="transmembrane region" description="Helical" evidence="7">
    <location>
        <begin position="237"/>
        <end position="263"/>
    </location>
</feature>
<evidence type="ECO:0000256" key="4">
    <source>
        <dbReference type="ARBA" id="ARBA00022692"/>
    </source>
</evidence>
<keyword evidence="3" id="KW-1003">Cell membrane</keyword>
<evidence type="ECO:0000256" key="3">
    <source>
        <dbReference type="ARBA" id="ARBA00022475"/>
    </source>
</evidence>
<evidence type="ECO:0000256" key="7">
    <source>
        <dbReference type="RuleBase" id="RU363032"/>
    </source>
</evidence>
<comment type="caution">
    <text evidence="9">The sequence shown here is derived from an EMBL/GenBank/DDBJ whole genome shotgun (WGS) entry which is preliminary data.</text>
</comment>
<proteinExistence type="inferred from homology"/>
<accession>A0ABX0V3S7</accession>
<keyword evidence="4 7" id="KW-0812">Transmembrane</keyword>
<evidence type="ECO:0000256" key="6">
    <source>
        <dbReference type="ARBA" id="ARBA00023136"/>
    </source>
</evidence>
<feature type="transmembrane region" description="Helical" evidence="7">
    <location>
        <begin position="136"/>
        <end position="158"/>
    </location>
</feature>
<feature type="transmembrane region" description="Helical" evidence="7">
    <location>
        <begin position="283"/>
        <end position="309"/>
    </location>
</feature>
<dbReference type="EMBL" id="JAASQI010000011">
    <property type="protein sequence ID" value="NIJ59869.1"/>
    <property type="molecule type" value="Genomic_DNA"/>
</dbReference>
<dbReference type="InterPro" id="IPR035906">
    <property type="entry name" value="MetI-like_sf"/>
</dbReference>
<keyword evidence="2 7" id="KW-0813">Transport</keyword>
<keyword evidence="5 7" id="KW-1133">Transmembrane helix</keyword>
<dbReference type="InterPro" id="IPR000515">
    <property type="entry name" value="MetI-like"/>
</dbReference>